<dbReference type="AlphaFoldDB" id="A0A9W4K1M8"/>
<accession>A0A9W4K1M8</accession>
<dbReference type="PROSITE" id="PS50088">
    <property type="entry name" value="ANK_REPEAT"/>
    <property type="match status" value="1"/>
</dbReference>
<dbReference type="EMBL" id="CAJVPG010000472">
    <property type="protein sequence ID" value="CAG8431710.1"/>
    <property type="molecule type" value="Genomic_DNA"/>
</dbReference>
<dbReference type="PANTHER" id="PTHR24124:SF14">
    <property type="entry name" value="CHROMOSOME UNDETERMINED SCAFFOLD_25, WHOLE GENOME SHOTGUN SEQUENCE"/>
    <property type="match status" value="1"/>
</dbReference>
<dbReference type="Pfam" id="PF12796">
    <property type="entry name" value="Ank_2"/>
    <property type="match status" value="1"/>
</dbReference>
<comment type="caution">
    <text evidence="4">The sequence shown here is derived from an EMBL/GenBank/DDBJ whole genome shotgun (WGS) entry which is preliminary data.</text>
</comment>
<keyword evidence="1" id="KW-0677">Repeat</keyword>
<protein>
    <submittedName>
        <fullName evidence="4">Uncharacterized protein</fullName>
    </submittedName>
</protein>
<dbReference type="Gene3D" id="1.25.40.20">
    <property type="entry name" value="Ankyrin repeat-containing domain"/>
    <property type="match status" value="1"/>
</dbReference>
<dbReference type="PANTHER" id="PTHR24124">
    <property type="entry name" value="ANKYRIN REPEAT FAMILY A"/>
    <property type="match status" value="1"/>
</dbReference>
<dbReference type="InterPro" id="IPR002110">
    <property type="entry name" value="Ankyrin_rpt"/>
</dbReference>
<dbReference type="InterPro" id="IPR036770">
    <property type="entry name" value="Ankyrin_rpt-contain_sf"/>
</dbReference>
<evidence type="ECO:0000313" key="4">
    <source>
        <dbReference type="EMBL" id="CAG8431710.1"/>
    </source>
</evidence>
<evidence type="ECO:0000313" key="5">
    <source>
        <dbReference type="Proteomes" id="UP001152649"/>
    </source>
</evidence>
<keyword evidence="5" id="KW-1185">Reference proteome</keyword>
<keyword evidence="2 3" id="KW-0040">ANK repeat</keyword>
<sequence length="259" mass="29640">MDFAETPRQSFFIALKQGDHDARDFLQAYEQDAAFIVNAMIIKEEGTTAIHYATSKGYNLLVDFVLARAGFWSSFLLNFRDDGGNTPLMSAVLSSKTSTAELLLEYGADSTICNIFNETPLWKAIELQDYRMVRLLAEVTNDFQWSERYLSNKSVLRWAVENLHSQPRRLMCEQFEELFRECQNSSQVIEGMHKQFSEVEMTRDDGREILILVLQRYLSLGDVDNEYMGCIGLACANGDMDTLEAMLKAETPLDQQVEY</sequence>
<evidence type="ECO:0000256" key="3">
    <source>
        <dbReference type="PROSITE-ProRule" id="PRU00023"/>
    </source>
</evidence>
<reference evidence="4" key="1">
    <citation type="submission" date="2021-07" db="EMBL/GenBank/DDBJ databases">
        <authorList>
            <person name="Branca A.L. A."/>
        </authorList>
    </citation>
    <scope>NUCLEOTIDE SEQUENCE</scope>
</reference>
<dbReference type="GO" id="GO:0010468">
    <property type="term" value="P:regulation of gene expression"/>
    <property type="evidence" value="ECO:0007669"/>
    <property type="project" value="TreeGrafter"/>
</dbReference>
<dbReference type="SUPFAM" id="SSF48403">
    <property type="entry name" value="Ankyrin repeat"/>
    <property type="match status" value="1"/>
</dbReference>
<name>A0A9W4K1M8_9EURO</name>
<proteinExistence type="predicted"/>
<dbReference type="Proteomes" id="UP001152649">
    <property type="component" value="Unassembled WGS sequence"/>
</dbReference>
<dbReference type="GO" id="GO:0005634">
    <property type="term" value="C:nucleus"/>
    <property type="evidence" value="ECO:0007669"/>
    <property type="project" value="TreeGrafter"/>
</dbReference>
<dbReference type="OrthoDB" id="366390at2759"/>
<evidence type="ECO:0000256" key="2">
    <source>
        <dbReference type="ARBA" id="ARBA00023043"/>
    </source>
</evidence>
<feature type="repeat" description="ANK" evidence="3">
    <location>
        <begin position="83"/>
        <end position="115"/>
    </location>
</feature>
<dbReference type="PROSITE" id="PS50297">
    <property type="entry name" value="ANK_REP_REGION"/>
    <property type="match status" value="1"/>
</dbReference>
<dbReference type="SMART" id="SM00248">
    <property type="entry name" value="ANK"/>
    <property type="match status" value="4"/>
</dbReference>
<gene>
    <name evidence="4" type="ORF">PSALAMII_LOCUS11595</name>
</gene>
<evidence type="ECO:0000256" key="1">
    <source>
        <dbReference type="ARBA" id="ARBA00022737"/>
    </source>
</evidence>
<organism evidence="4 5">
    <name type="scientific">Penicillium salamii</name>
    <dbReference type="NCBI Taxonomy" id="1612424"/>
    <lineage>
        <taxon>Eukaryota</taxon>
        <taxon>Fungi</taxon>
        <taxon>Dikarya</taxon>
        <taxon>Ascomycota</taxon>
        <taxon>Pezizomycotina</taxon>
        <taxon>Eurotiomycetes</taxon>
        <taxon>Eurotiomycetidae</taxon>
        <taxon>Eurotiales</taxon>
        <taxon>Aspergillaceae</taxon>
        <taxon>Penicillium</taxon>
    </lineage>
</organism>